<reference evidence="2" key="2">
    <citation type="submission" date="2021-08" db="EMBL/GenBank/DDBJ databases">
        <authorList>
            <person name="Tani A."/>
            <person name="Ola A."/>
            <person name="Ogura Y."/>
            <person name="Katsura K."/>
            <person name="Hayashi T."/>
        </authorList>
    </citation>
    <scope>NUCLEOTIDE SEQUENCE</scope>
    <source>
        <strain evidence="2">DSM 17168</strain>
    </source>
</reference>
<proteinExistence type="predicted"/>
<evidence type="ECO:0000256" key="1">
    <source>
        <dbReference type="SAM" id="Phobius"/>
    </source>
</evidence>
<feature type="transmembrane region" description="Helical" evidence="1">
    <location>
        <begin position="6"/>
        <end position="25"/>
    </location>
</feature>
<reference evidence="2" key="1">
    <citation type="journal article" date="2021" name="Front. Microbiol.">
        <title>Comprehensive Comparative Genomics and Phenotyping of Methylobacterium Species.</title>
        <authorList>
            <person name="Alessa O."/>
            <person name="Ogura Y."/>
            <person name="Fujitani Y."/>
            <person name="Takami H."/>
            <person name="Hayashi T."/>
            <person name="Sahin N."/>
            <person name="Tani A."/>
        </authorList>
    </citation>
    <scope>NUCLEOTIDE SEQUENCE</scope>
    <source>
        <strain evidence="2">DSM 17168</strain>
    </source>
</reference>
<accession>A0ABQ4SA22</accession>
<evidence type="ECO:0000313" key="3">
    <source>
        <dbReference type="Proteomes" id="UP001055153"/>
    </source>
</evidence>
<dbReference type="RefSeq" id="WP_238234895.1">
    <property type="nucleotide sequence ID" value="NZ_BPQQ01000022.1"/>
</dbReference>
<keyword evidence="1" id="KW-0812">Transmembrane</keyword>
<sequence>MHTLRIIVVSTLVSGLIADIAITIMDRDARSRLVRALQGEPARVEALAR</sequence>
<keyword evidence="1" id="KW-1133">Transmembrane helix</keyword>
<gene>
    <name evidence="2" type="ORF">GMJLKIPL_1933</name>
</gene>
<name>A0ABQ4SA22_9HYPH</name>
<dbReference type="Proteomes" id="UP001055153">
    <property type="component" value="Unassembled WGS sequence"/>
</dbReference>
<evidence type="ECO:0000313" key="2">
    <source>
        <dbReference type="EMBL" id="GJE00015.1"/>
    </source>
</evidence>
<organism evidence="2 3">
    <name type="scientific">Methylobacterium isbiliense</name>
    <dbReference type="NCBI Taxonomy" id="315478"/>
    <lineage>
        <taxon>Bacteria</taxon>
        <taxon>Pseudomonadati</taxon>
        <taxon>Pseudomonadota</taxon>
        <taxon>Alphaproteobacteria</taxon>
        <taxon>Hyphomicrobiales</taxon>
        <taxon>Methylobacteriaceae</taxon>
        <taxon>Methylobacterium</taxon>
    </lineage>
</organism>
<keyword evidence="3" id="KW-1185">Reference proteome</keyword>
<protein>
    <submittedName>
        <fullName evidence="2">Uncharacterized protein</fullName>
    </submittedName>
</protein>
<dbReference type="EMBL" id="BPQQ01000022">
    <property type="protein sequence ID" value="GJE00015.1"/>
    <property type="molecule type" value="Genomic_DNA"/>
</dbReference>
<comment type="caution">
    <text evidence="2">The sequence shown here is derived from an EMBL/GenBank/DDBJ whole genome shotgun (WGS) entry which is preliminary data.</text>
</comment>
<keyword evidence="1" id="KW-0472">Membrane</keyword>